<feature type="compositionally biased region" description="Low complexity" evidence="1">
    <location>
        <begin position="36"/>
        <end position="55"/>
    </location>
</feature>
<dbReference type="STRING" id="1766.XA26_52560"/>
<dbReference type="PATRIC" id="fig|1766.6.peg.5230"/>
<dbReference type="KEGG" id="mft:XA26_52560"/>
<organism evidence="2 3">
    <name type="scientific">Mycolicibacterium fortuitum</name>
    <name type="common">Mycobacterium fortuitum</name>
    <dbReference type="NCBI Taxonomy" id="1766"/>
    <lineage>
        <taxon>Bacteria</taxon>
        <taxon>Bacillati</taxon>
        <taxon>Actinomycetota</taxon>
        <taxon>Actinomycetes</taxon>
        <taxon>Mycobacteriales</taxon>
        <taxon>Mycobacteriaceae</taxon>
        <taxon>Mycolicibacterium</taxon>
    </lineage>
</organism>
<dbReference type="RefSeq" id="WP_200914986.1">
    <property type="nucleotide sequence ID" value="NZ_CP011269.1"/>
</dbReference>
<feature type="compositionally biased region" description="Gly residues" evidence="1">
    <location>
        <begin position="1"/>
        <end position="10"/>
    </location>
</feature>
<evidence type="ECO:0000313" key="2">
    <source>
        <dbReference type="EMBL" id="ALI29050.1"/>
    </source>
</evidence>
<protein>
    <submittedName>
        <fullName evidence="2">RD1 region associated protein</fullName>
    </submittedName>
</protein>
<feature type="compositionally biased region" description="Pro residues" evidence="1">
    <location>
        <begin position="12"/>
        <end position="35"/>
    </location>
</feature>
<feature type="region of interest" description="Disordered" evidence="1">
    <location>
        <begin position="1"/>
        <end position="74"/>
    </location>
</feature>
<reference evidence="2 3" key="1">
    <citation type="journal article" date="2015" name="MBio">
        <title>Enzymatic Degradation of Phenazines Can Generate Energy and Protect Sensitive Organisms from Toxicity.</title>
        <authorList>
            <person name="Costa K.C."/>
            <person name="Bergkessel M."/>
            <person name="Saunders S."/>
            <person name="Korlach J."/>
            <person name="Newman D.K."/>
        </authorList>
    </citation>
    <scope>NUCLEOTIDE SEQUENCE [LARGE SCALE GENOMIC DNA]</scope>
    <source>
        <strain evidence="2 3">CT6</strain>
    </source>
</reference>
<dbReference type="Proteomes" id="UP000057134">
    <property type="component" value="Chromosome"/>
</dbReference>
<name>A0A0N9YHE6_MYCFO</name>
<keyword evidence="3" id="KW-1185">Reference proteome</keyword>
<dbReference type="EMBL" id="CP011269">
    <property type="protein sequence ID" value="ALI29050.1"/>
    <property type="molecule type" value="Genomic_DNA"/>
</dbReference>
<sequence length="317" mass="33182">MGGGMGGGMPLGAPPTAPPAAPVPPAAAAAAPPPAAAAAPPQGGAQVAPVPVSAARAERDAAQNAARRNAGEHDPLSVARRIAAALNAPDMVNVDDFFFHWITAVTKDGKIVVANNYGLAYIPEQVQLPQQVVMASADESISPAERGSWATFPIIAIQRWAQHHDKELRAVIGTEEQFAGTDAGAHQVILTPEDIPASGKMTGRDRLQVIAPEISARLAGFSDADLVSVLPPAPADSNPPEDQRAELWDRVWQPLCSSASNRGQAHLQAFVAYAAHAQEHAFYAAHSAAEPQDQRKAADAFIYWQHVGQTIADALAT</sequence>
<evidence type="ECO:0000256" key="1">
    <source>
        <dbReference type="SAM" id="MobiDB-lite"/>
    </source>
</evidence>
<gene>
    <name evidence="2" type="ORF">XA26_52560</name>
</gene>
<dbReference type="AlphaFoldDB" id="A0A0N9YHE6"/>
<accession>A0A0N9YHE6</accession>
<proteinExistence type="predicted"/>
<evidence type="ECO:0000313" key="3">
    <source>
        <dbReference type="Proteomes" id="UP000057134"/>
    </source>
</evidence>